<feature type="domain" description="F-box" evidence="1">
    <location>
        <begin position="9"/>
        <end position="48"/>
    </location>
</feature>
<organism evidence="2 3">
    <name type="scientific">Exidia glandulosa HHB12029</name>
    <dbReference type="NCBI Taxonomy" id="1314781"/>
    <lineage>
        <taxon>Eukaryota</taxon>
        <taxon>Fungi</taxon>
        <taxon>Dikarya</taxon>
        <taxon>Basidiomycota</taxon>
        <taxon>Agaricomycotina</taxon>
        <taxon>Agaricomycetes</taxon>
        <taxon>Auriculariales</taxon>
        <taxon>Exidiaceae</taxon>
        <taxon>Exidia</taxon>
    </lineage>
</organism>
<dbReference type="SUPFAM" id="SSF81383">
    <property type="entry name" value="F-box domain"/>
    <property type="match status" value="1"/>
</dbReference>
<gene>
    <name evidence="2" type="ORF">EXIGLDRAFT_841620</name>
</gene>
<keyword evidence="3" id="KW-1185">Reference proteome</keyword>
<dbReference type="InterPro" id="IPR036047">
    <property type="entry name" value="F-box-like_dom_sf"/>
</dbReference>
<dbReference type="Pfam" id="PF12937">
    <property type="entry name" value="F-box-like"/>
    <property type="match status" value="1"/>
</dbReference>
<dbReference type="InterPro" id="IPR001810">
    <property type="entry name" value="F-box_dom"/>
</dbReference>
<reference evidence="2 3" key="1">
    <citation type="journal article" date="2016" name="Mol. Biol. Evol.">
        <title>Comparative Genomics of Early-Diverging Mushroom-Forming Fungi Provides Insights into the Origins of Lignocellulose Decay Capabilities.</title>
        <authorList>
            <person name="Nagy L.G."/>
            <person name="Riley R."/>
            <person name="Tritt A."/>
            <person name="Adam C."/>
            <person name="Daum C."/>
            <person name="Floudas D."/>
            <person name="Sun H."/>
            <person name="Yadav J.S."/>
            <person name="Pangilinan J."/>
            <person name="Larsson K.H."/>
            <person name="Matsuura K."/>
            <person name="Barry K."/>
            <person name="Labutti K."/>
            <person name="Kuo R."/>
            <person name="Ohm R.A."/>
            <person name="Bhattacharya S.S."/>
            <person name="Shirouzu T."/>
            <person name="Yoshinaga Y."/>
            <person name="Martin F.M."/>
            <person name="Grigoriev I.V."/>
            <person name="Hibbett D.S."/>
        </authorList>
    </citation>
    <scope>NUCLEOTIDE SEQUENCE [LARGE SCALE GENOMIC DNA]</scope>
    <source>
        <strain evidence="2 3">HHB12029</strain>
    </source>
</reference>
<dbReference type="EMBL" id="KV426195">
    <property type="protein sequence ID" value="KZV85222.1"/>
    <property type="molecule type" value="Genomic_DNA"/>
</dbReference>
<protein>
    <recommendedName>
        <fullName evidence="1">F-box domain-containing protein</fullName>
    </recommendedName>
</protein>
<evidence type="ECO:0000313" key="3">
    <source>
        <dbReference type="Proteomes" id="UP000077266"/>
    </source>
</evidence>
<dbReference type="OrthoDB" id="3945550at2759"/>
<dbReference type="Gene3D" id="1.20.1280.50">
    <property type="match status" value="1"/>
</dbReference>
<accession>A0A165DRZ5</accession>
<proteinExistence type="predicted"/>
<evidence type="ECO:0000259" key="1">
    <source>
        <dbReference type="Pfam" id="PF12937"/>
    </source>
</evidence>
<sequence>MPTPELAPELWDLILDFLPSPSDLARCARVCRAWKTRCTARLYYSLVFTRHNGRLSAAQFDELVQSKSAVVQYVRHVEIRNDSQGLGGRDPSALGMLDVSVSDDAFGLSYHTLAHALGSIPSSSNNISHLTLSGRGSAGWSILGPVVRTGFVNTVRSHTGLNVGALFPLPRSNDFLRGVCRISSLDVSWNFSLQEFAEFVSYLPLLTRLTVRGNIDHTVGTGLAIPRFEKPCEVYILTITGAPLLEWAALDMGRIRGSHVSNYAFAQYLCRVPLARLPRAVNLVKSLALDVFDGPDAKALHSDLASLPRFPALTHLHLHL</sequence>
<dbReference type="InParanoid" id="A0A165DRZ5"/>
<name>A0A165DRZ5_EXIGL</name>
<dbReference type="Proteomes" id="UP000077266">
    <property type="component" value="Unassembled WGS sequence"/>
</dbReference>
<evidence type="ECO:0000313" key="2">
    <source>
        <dbReference type="EMBL" id="KZV85222.1"/>
    </source>
</evidence>
<dbReference type="AlphaFoldDB" id="A0A165DRZ5"/>